<name>A0A2Z7CP16_9LAMI</name>
<dbReference type="GO" id="GO:0003993">
    <property type="term" value="F:acid phosphatase activity"/>
    <property type="evidence" value="ECO:0007669"/>
    <property type="project" value="InterPro"/>
</dbReference>
<reference evidence="7 8" key="1">
    <citation type="journal article" date="2015" name="Proc. Natl. Acad. Sci. U.S.A.">
        <title>The resurrection genome of Boea hygrometrica: A blueprint for survival of dehydration.</title>
        <authorList>
            <person name="Xiao L."/>
            <person name="Yang G."/>
            <person name="Zhang L."/>
            <person name="Yang X."/>
            <person name="Zhao S."/>
            <person name="Ji Z."/>
            <person name="Zhou Q."/>
            <person name="Hu M."/>
            <person name="Wang Y."/>
            <person name="Chen M."/>
            <person name="Xu Y."/>
            <person name="Jin H."/>
            <person name="Xiao X."/>
            <person name="Hu G."/>
            <person name="Bao F."/>
            <person name="Hu Y."/>
            <person name="Wan P."/>
            <person name="Li L."/>
            <person name="Deng X."/>
            <person name="Kuang T."/>
            <person name="Xiang C."/>
            <person name="Zhu J.K."/>
            <person name="Oliver M.J."/>
            <person name="He Y."/>
        </authorList>
    </citation>
    <scope>NUCLEOTIDE SEQUENCE [LARGE SCALE GENOMIC DNA]</scope>
    <source>
        <strain evidence="8">cv. XS01</strain>
    </source>
</reference>
<dbReference type="InterPro" id="IPR023214">
    <property type="entry name" value="HAD_sf"/>
</dbReference>
<dbReference type="NCBIfam" id="TIGR01675">
    <property type="entry name" value="plant-AP"/>
    <property type="match status" value="1"/>
</dbReference>
<keyword evidence="2 6" id="KW-0732">Signal</keyword>
<dbReference type="InterPro" id="IPR005519">
    <property type="entry name" value="Acid_phosphat_B-like"/>
</dbReference>
<sequence>MAASVFLILFAITVLTCTAAHDFQTSIHLLRPRQGLGRQLVEGVDCLSWRLAVETNNLRNWQLVPESCESYVGNYMLGKQYRRDCKVVADAALEYASRLNLTGDGKDIWVFDIDETTLSNSPYYARTDVQFGALPYNATKFNEWVAEGTAPAIPAVRYLYNKLVSLGFKNVILSGTNARFQDVRAANLHKAGYRSWERLILKGDADKGLSAVAYKSKRRTELVSQGYRIVGNVGDQWSDLLGANAGSRTFKVPDPMYYIA</sequence>
<organism evidence="7 8">
    <name type="scientific">Dorcoceras hygrometricum</name>
    <dbReference type="NCBI Taxonomy" id="472368"/>
    <lineage>
        <taxon>Eukaryota</taxon>
        <taxon>Viridiplantae</taxon>
        <taxon>Streptophyta</taxon>
        <taxon>Embryophyta</taxon>
        <taxon>Tracheophyta</taxon>
        <taxon>Spermatophyta</taxon>
        <taxon>Magnoliopsida</taxon>
        <taxon>eudicotyledons</taxon>
        <taxon>Gunneridae</taxon>
        <taxon>Pentapetalae</taxon>
        <taxon>asterids</taxon>
        <taxon>lamiids</taxon>
        <taxon>Lamiales</taxon>
        <taxon>Gesneriaceae</taxon>
        <taxon>Didymocarpoideae</taxon>
        <taxon>Trichosporeae</taxon>
        <taxon>Loxocarpinae</taxon>
        <taxon>Dorcoceras</taxon>
    </lineage>
</organism>
<dbReference type="InterPro" id="IPR014403">
    <property type="entry name" value="APS1/VSP"/>
</dbReference>
<keyword evidence="3" id="KW-0758">Storage protein</keyword>
<keyword evidence="4" id="KW-0325">Glycoprotein</keyword>
<comment type="function">
    <text evidence="1">May function as somatic storage protein during early seedling development.</text>
</comment>
<dbReference type="CDD" id="cd07535">
    <property type="entry name" value="HAD_VSP"/>
    <property type="match status" value="1"/>
</dbReference>
<accession>A0A2Z7CP16</accession>
<dbReference type="InterPro" id="IPR036412">
    <property type="entry name" value="HAD-like_sf"/>
</dbReference>
<evidence type="ECO:0000256" key="4">
    <source>
        <dbReference type="ARBA" id="ARBA00023180"/>
    </source>
</evidence>
<proteinExistence type="inferred from homology"/>
<dbReference type="Proteomes" id="UP000250235">
    <property type="component" value="Unassembled WGS sequence"/>
</dbReference>
<evidence type="ECO:0000313" key="8">
    <source>
        <dbReference type="Proteomes" id="UP000250235"/>
    </source>
</evidence>
<comment type="similarity">
    <text evidence="5">Belongs to the APS1/VSP family.</text>
</comment>
<keyword evidence="8" id="KW-1185">Reference proteome</keyword>
<gene>
    <name evidence="7" type="ORF">F511_43129</name>
</gene>
<dbReference type="PIRSF" id="PIRSF002674">
    <property type="entry name" value="VSP"/>
    <property type="match status" value="1"/>
</dbReference>
<evidence type="ECO:0000256" key="6">
    <source>
        <dbReference type="SAM" id="SignalP"/>
    </source>
</evidence>
<evidence type="ECO:0000256" key="5">
    <source>
        <dbReference type="PIRNR" id="PIRNR002674"/>
    </source>
</evidence>
<dbReference type="OrthoDB" id="59415at2759"/>
<protein>
    <submittedName>
        <fullName evidence="7">Acid phosphatase 1-like</fullName>
    </submittedName>
</protein>
<dbReference type="Pfam" id="PF03767">
    <property type="entry name" value="Acid_phosphat_B"/>
    <property type="match status" value="1"/>
</dbReference>
<dbReference type="GO" id="GO:0045735">
    <property type="term" value="F:nutrient reservoir activity"/>
    <property type="evidence" value="ECO:0007669"/>
    <property type="project" value="UniProtKB-KW"/>
</dbReference>
<dbReference type="EMBL" id="KQ995632">
    <property type="protein sequence ID" value="KZV46536.1"/>
    <property type="molecule type" value="Genomic_DNA"/>
</dbReference>
<dbReference type="PANTHER" id="PTHR31284:SF19">
    <property type="entry name" value="VEGETATIVE STORAGE PROTEIN 1-RELATED"/>
    <property type="match status" value="1"/>
</dbReference>
<evidence type="ECO:0000256" key="1">
    <source>
        <dbReference type="ARBA" id="ARBA00002410"/>
    </source>
</evidence>
<evidence type="ECO:0000313" key="7">
    <source>
        <dbReference type="EMBL" id="KZV46536.1"/>
    </source>
</evidence>
<evidence type="ECO:0000256" key="3">
    <source>
        <dbReference type="ARBA" id="ARBA00022761"/>
    </source>
</evidence>
<dbReference type="AlphaFoldDB" id="A0A2Z7CP16"/>
<feature type="chain" id="PRO_5016306619" evidence="6">
    <location>
        <begin position="20"/>
        <end position="260"/>
    </location>
</feature>
<dbReference type="SUPFAM" id="SSF56784">
    <property type="entry name" value="HAD-like"/>
    <property type="match status" value="1"/>
</dbReference>
<evidence type="ECO:0000256" key="2">
    <source>
        <dbReference type="ARBA" id="ARBA00022729"/>
    </source>
</evidence>
<feature type="signal peptide" evidence="6">
    <location>
        <begin position="1"/>
        <end position="19"/>
    </location>
</feature>
<dbReference type="Gene3D" id="3.40.50.1000">
    <property type="entry name" value="HAD superfamily/HAD-like"/>
    <property type="match status" value="1"/>
</dbReference>
<dbReference type="PANTHER" id="PTHR31284">
    <property type="entry name" value="ACID PHOSPHATASE-LIKE PROTEIN"/>
    <property type="match status" value="1"/>
</dbReference>
<dbReference type="InterPro" id="IPR010028">
    <property type="entry name" value="Acid_phosphatase_pln"/>
</dbReference>